<sequence length="199" mass="21568">MSLIFRPVPIALALALTACASTPVHYHTMLPPMTHEAAAQPPAAFLIDVLPVGIPAQLDQSQLVVRQGQSDMVVLDSERWVSPFGDEVRGALSSELSALLSTQDVAGLPIQSDKPVMKVKVQIRRLDAWPGKQVQLVADWELSFTNDPGSARVVHTDRFDEATADGYVKMVSACQRAAVDLAGRIALDARELARLSRPH</sequence>
<comment type="caution">
    <text evidence="3">The sequence shown here is derived from an EMBL/GenBank/DDBJ whole genome shotgun (WGS) entry which is preliminary data.</text>
</comment>
<organism evidence="3 4">
    <name type="scientific">Dyella acidisoli</name>
    <dbReference type="NCBI Taxonomy" id="1867834"/>
    <lineage>
        <taxon>Bacteria</taxon>
        <taxon>Pseudomonadati</taxon>
        <taxon>Pseudomonadota</taxon>
        <taxon>Gammaproteobacteria</taxon>
        <taxon>Lysobacterales</taxon>
        <taxon>Rhodanobacteraceae</taxon>
        <taxon>Dyella</taxon>
    </lineage>
</organism>
<name>A0ABQ5XKS0_9GAMM</name>
<dbReference type="EMBL" id="BSOB01000005">
    <property type="protein sequence ID" value="GLQ91592.1"/>
    <property type="molecule type" value="Genomic_DNA"/>
</dbReference>
<feature type="chain" id="PRO_5045238194" evidence="1">
    <location>
        <begin position="27"/>
        <end position="199"/>
    </location>
</feature>
<feature type="domain" description="ABC-type transport auxiliary lipoprotein component" evidence="2">
    <location>
        <begin position="31"/>
        <end position="186"/>
    </location>
</feature>
<dbReference type="Proteomes" id="UP001156670">
    <property type="component" value="Unassembled WGS sequence"/>
</dbReference>
<protein>
    <submittedName>
        <fullName evidence="3">Lipoprotein</fullName>
    </submittedName>
</protein>
<keyword evidence="3" id="KW-0449">Lipoprotein</keyword>
<proteinExistence type="predicted"/>
<evidence type="ECO:0000313" key="3">
    <source>
        <dbReference type="EMBL" id="GLQ91592.1"/>
    </source>
</evidence>
<dbReference type="Gene3D" id="3.40.50.10610">
    <property type="entry name" value="ABC-type transport auxiliary lipoprotein component"/>
    <property type="match status" value="1"/>
</dbReference>
<dbReference type="PROSITE" id="PS51257">
    <property type="entry name" value="PROKAR_LIPOPROTEIN"/>
    <property type="match status" value="1"/>
</dbReference>
<evidence type="ECO:0000256" key="1">
    <source>
        <dbReference type="SAM" id="SignalP"/>
    </source>
</evidence>
<dbReference type="Pfam" id="PF03886">
    <property type="entry name" value="ABC_trans_aux"/>
    <property type="match status" value="1"/>
</dbReference>
<accession>A0ABQ5XKS0</accession>
<evidence type="ECO:0000259" key="2">
    <source>
        <dbReference type="Pfam" id="PF03886"/>
    </source>
</evidence>
<keyword evidence="4" id="KW-1185">Reference proteome</keyword>
<dbReference type="SUPFAM" id="SSF159594">
    <property type="entry name" value="XCC0632-like"/>
    <property type="match status" value="1"/>
</dbReference>
<evidence type="ECO:0000313" key="4">
    <source>
        <dbReference type="Proteomes" id="UP001156670"/>
    </source>
</evidence>
<dbReference type="RefSeq" id="WP_284319357.1">
    <property type="nucleotide sequence ID" value="NZ_BSOB01000005.1"/>
</dbReference>
<dbReference type="InterPro" id="IPR005586">
    <property type="entry name" value="ABC_trans_aux"/>
</dbReference>
<gene>
    <name evidence="3" type="ORF">GCM10007901_05420</name>
</gene>
<feature type="signal peptide" evidence="1">
    <location>
        <begin position="1"/>
        <end position="26"/>
    </location>
</feature>
<keyword evidence="1" id="KW-0732">Signal</keyword>
<reference evidence="4" key="1">
    <citation type="journal article" date="2019" name="Int. J. Syst. Evol. Microbiol.">
        <title>The Global Catalogue of Microorganisms (GCM) 10K type strain sequencing project: providing services to taxonomists for standard genome sequencing and annotation.</title>
        <authorList>
            <consortium name="The Broad Institute Genomics Platform"/>
            <consortium name="The Broad Institute Genome Sequencing Center for Infectious Disease"/>
            <person name="Wu L."/>
            <person name="Ma J."/>
        </authorList>
    </citation>
    <scope>NUCLEOTIDE SEQUENCE [LARGE SCALE GENOMIC DNA]</scope>
    <source>
        <strain evidence="4">NBRC 111980</strain>
    </source>
</reference>